<name>A0A0X3TY62_9RHOB</name>
<evidence type="ECO:0000313" key="1">
    <source>
        <dbReference type="EMBL" id="KUJ80579.1"/>
    </source>
</evidence>
<dbReference type="RefSeq" id="WP_068345990.1">
    <property type="nucleotide sequence ID" value="NZ_LQBQ01000012.1"/>
</dbReference>
<gene>
    <name evidence="1" type="ORF">AVO45_05905</name>
</gene>
<dbReference type="AlphaFoldDB" id="A0A0X3TY62"/>
<comment type="caution">
    <text evidence="1">The sequence shown here is derived from an EMBL/GenBank/DDBJ whole genome shotgun (WGS) entry which is preliminary data.</text>
</comment>
<dbReference type="STRING" id="1685379.AVO45_05905"/>
<dbReference type="Pfam" id="PF05159">
    <property type="entry name" value="Capsule_synth"/>
    <property type="match status" value="4"/>
</dbReference>
<dbReference type="Proteomes" id="UP000053791">
    <property type="component" value="Unassembled WGS sequence"/>
</dbReference>
<dbReference type="GO" id="GO:0000271">
    <property type="term" value="P:polysaccharide biosynthetic process"/>
    <property type="evidence" value="ECO:0007669"/>
    <property type="project" value="InterPro"/>
</dbReference>
<accession>A0A0X3TY62</accession>
<protein>
    <submittedName>
        <fullName evidence="1">Capsular biosynthesis protein</fullName>
    </submittedName>
</protein>
<dbReference type="EMBL" id="LQBQ01000012">
    <property type="protein sequence ID" value="KUJ80579.1"/>
    <property type="molecule type" value="Genomic_DNA"/>
</dbReference>
<organism evidence="1 2">
    <name type="scientific">Ruegeria marisrubri</name>
    <dbReference type="NCBI Taxonomy" id="1685379"/>
    <lineage>
        <taxon>Bacteria</taxon>
        <taxon>Pseudomonadati</taxon>
        <taxon>Pseudomonadota</taxon>
        <taxon>Alphaproteobacteria</taxon>
        <taxon>Rhodobacterales</taxon>
        <taxon>Roseobacteraceae</taxon>
        <taxon>Ruegeria</taxon>
    </lineage>
</organism>
<dbReference type="InterPro" id="IPR007833">
    <property type="entry name" value="Capsule_polysaccharide_synth"/>
</dbReference>
<sequence>MPPDETNEAESERSRLFVFNGGFLTQRRVRRILSLSGYDVRLGLPGPGDMVGIWGNSPTAHRGIRIAADRNVPLLRVEDAFLRSLHLGRSGDPPLGLLLDRSGLHFDPRTPSDLEQLLTSHPLDDTALLNRARGAMERMRELQLSKYSAFDPDIAPPEPGYVLVVDQARDDASVLASGGNEALFREMLVLAQEENPGARVLIKSHPETAAGYRAGYFSQADTSERVALVDQPVSPWQLLEGAIAVYTLSSQFGFEAILAGHKPRVFGQPFYAGWGLTQDENPLPRRQRNLTRAQLFGAAMLLYPTWYDPYRDELCELETVLDTLEAQTRAWREDHRGWTASGMRLWKRPHLQRMFGQQKKIRFTDKPDLSGARPHMVWAGQAGSEDGITRVEDGFLRSRGLGADLVPPLSLVTDDLGIYYDPTRPSRLESLIALRETLRPDQKLRAERLVARLISAGLSKYNVGGPLPTLPEGHRILVPGQVEDDASIIKGAGEVRTNLELLRKTREANPDAVIIYKPHPDVEAGLRDGAIDTGGLADVVATNTDPAMLLAQVHEVWTMTSLIGFEALMRGVPVTTLGAPFYAGWGLTTDLGVVPARRGARPSLLSLVHAALIDYPRYLDPVTGFPCPVEVAVDRLEAGLPAQTGFLNRLLAKAQGVLATHAHLWR</sequence>
<dbReference type="GO" id="GO:0015774">
    <property type="term" value="P:polysaccharide transport"/>
    <property type="evidence" value="ECO:0007669"/>
    <property type="project" value="InterPro"/>
</dbReference>
<dbReference type="CDD" id="cd16440">
    <property type="entry name" value="beta_Kdo_transferase_KpsC_1"/>
    <property type="match status" value="1"/>
</dbReference>
<evidence type="ECO:0000313" key="2">
    <source>
        <dbReference type="Proteomes" id="UP000053791"/>
    </source>
</evidence>
<dbReference type="OrthoDB" id="543755at2"/>
<keyword evidence="2" id="KW-1185">Reference proteome</keyword>
<dbReference type="CDD" id="cd16439">
    <property type="entry name" value="beta_Kdo_transferase_KpsC_2"/>
    <property type="match status" value="1"/>
</dbReference>
<reference evidence="1 2" key="1">
    <citation type="submission" date="2015-12" db="EMBL/GenBank/DDBJ databases">
        <authorList>
            <person name="Shamseldin A."/>
            <person name="Moawad H."/>
            <person name="Abd El-Rahim W.M."/>
            <person name="Sadowsky M.J."/>
        </authorList>
    </citation>
    <scope>NUCLEOTIDE SEQUENCE [LARGE SCALE GENOMIC DNA]</scope>
    <source>
        <strain evidence="1 2">ZGT118</strain>
    </source>
</reference>
<proteinExistence type="predicted"/>